<sequence length="149" mass="16401">MRSAGTLLSRVRAPSPAPWLDRGPERLKSPCCELALYKNKQLIIRATAVSPGLAPSGHRLNAAHGNEKKNYLAMTSILLYLMRDNDEARRFFLFLCKASPQQGDLRLLGHSSCQGTGGKAGPHDRRVPAGLRVGSLSSEPPRRIRDLKF</sequence>
<accession>A0AAV4BQI1</accession>
<gene>
    <name evidence="2" type="ORF">PoB_004758900</name>
</gene>
<proteinExistence type="predicted"/>
<name>A0AAV4BQI1_9GAST</name>
<dbReference type="Proteomes" id="UP000735302">
    <property type="component" value="Unassembled WGS sequence"/>
</dbReference>
<feature type="region of interest" description="Disordered" evidence="1">
    <location>
        <begin position="109"/>
        <end position="139"/>
    </location>
</feature>
<comment type="caution">
    <text evidence="2">The sequence shown here is derived from an EMBL/GenBank/DDBJ whole genome shotgun (WGS) entry which is preliminary data.</text>
</comment>
<evidence type="ECO:0000313" key="2">
    <source>
        <dbReference type="EMBL" id="GFO21084.1"/>
    </source>
</evidence>
<organism evidence="2 3">
    <name type="scientific">Plakobranchus ocellatus</name>
    <dbReference type="NCBI Taxonomy" id="259542"/>
    <lineage>
        <taxon>Eukaryota</taxon>
        <taxon>Metazoa</taxon>
        <taxon>Spiralia</taxon>
        <taxon>Lophotrochozoa</taxon>
        <taxon>Mollusca</taxon>
        <taxon>Gastropoda</taxon>
        <taxon>Heterobranchia</taxon>
        <taxon>Euthyneura</taxon>
        <taxon>Panpulmonata</taxon>
        <taxon>Sacoglossa</taxon>
        <taxon>Placobranchoidea</taxon>
        <taxon>Plakobranchidae</taxon>
        <taxon>Plakobranchus</taxon>
    </lineage>
</organism>
<dbReference type="EMBL" id="BLXT01005251">
    <property type="protein sequence ID" value="GFO21084.1"/>
    <property type="molecule type" value="Genomic_DNA"/>
</dbReference>
<protein>
    <submittedName>
        <fullName evidence="2">Uncharacterized protein</fullName>
    </submittedName>
</protein>
<keyword evidence="3" id="KW-1185">Reference proteome</keyword>
<evidence type="ECO:0000313" key="3">
    <source>
        <dbReference type="Proteomes" id="UP000735302"/>
    </source>
</evidence>
<dbReference type="AlphaFoldDB" id="A0AAV4BQI1"/>
<evidence type="ECO:0000256" key="1">
    <source>
        <dbReference type="SAM" id="MobiDB-lite"/>
    </source>
</evidence>
<reference evidence="2 3" key="1">
    <citation type="journal article" date="2021" name="Elife">
        <title>Chloroplast acquisition without the gene transfer in kleptoplastic sea slugs, Plakobranchus ocellatus.</title>
        <authorList>
            <person name="Maeda T."/>
            <person name="Takahashi S."/>
            <person name="Yoshida T."/>
            <person name="Shimamura S."/>
            <person name="Takaki Y."/>
            <person name="Nagai Y."/>
            <person name="Toyoda A."/>
            <person name="Suzuki Y."/>
            <person name="Arimoto A."/>
            <person name="Ishii H."/>
            <person name="Satoh N."/>
            <person name="Nishiyama T."/>
            <person name="Hasebe M."/>
            <person name="Maruyama T."/>
            <person name="Minagawa J."/>
            <person name="Obokata J."/>
            <person name="Shigenobu S."/>
        </authorList>
    </citation>
    <scope>NUCLEOTIDE SEQUENCE [LARGE SCALE GENOMIC DNA]</scope>
</reference>